<dbReference type="AlphaFoldDB" id="A0A9X3NI17"/>
<dbReference type="Gene3D" id="3.90.180.10">
    <property type="entry name" value="Medium-chain alcohol dehydrogenases, catalytic domain"/>
    <property type="match status" value="2"/>
</dbReference>
<dbReference type="InterPro" id="IPR036291">
    <property type="entry name" value="NAD(P)-bd_dom_sf"/>
</dbReference>
<sequence length="307" mass="32664">MWAYAITAPGQLERIEAPVPSASDGQRLVRLLAGGICGSDLPFFRGRRSRDFIDHTGEPGFPLHEVVGVAEDGTRVVGWAAGHRGLAEWFVVDADNVIAVDADLTDVEATVIQPLATVLYALGRVGDVHGARAAVIGLGSIGLLFAHALAARGAHVTGIDRVDRRDTADVFGLRAVLWDDAVALPHDRFDLVVEAVGHQTRTLTAAVDAVAVEGTVLAFGVPDDAHYALPFTRFFRKNATLIGGVAKERRSSLTAARAYLLGPARELLDAYITDVVPVTRAQEAFERAIAPTAGQRKLVLSVADVDP</sequence>
<accession>A0A9X3NI17</accession>
<keyword evidence="7" id="KW-1185">Reference proteome</keyword>
<name>A0A9X3NI17_9ACTN</name>
<organism evidence="6 7">
    <name type="scientific">Solirubrobacter phytolaccae</name>
    <dbReference type="NCBI Taxonomy" id="1404360"/>
    <lineage>
        <taxon>Bacteria</taxon>
        <taxon>Bacillati</taxon>
        <taxon>Actinomycetota</taxon>
        <taxon>Thermoleophilia</taxon>
        <taxon>Solirubrobacterales</taxon>
        <taxon>Solirubrobacteraceae</taxon>
        <taxon>Solirubrobacter</taxon>
    </lineage>
</organism>
<dbReference type="InterPro" id="IPR031640">
    <property type="entry name" value="Glu_dehyd_C"/>
</dbReference>
<protein>
    <submittedName>
        <fullName evidence="6">Zinc-binding dehydrogenase</fullName>
    </submittedName>
</protein>
<reference evidence="6" key="1">
    <citation type="submission" date="2022-10" db="EMBL/GenBank/DDBJ databases">
        <title>The WGS of Solirubrobacter phytolaccae KCTC 29190.</title>
        <authorList>
            <person name="Jiang Z."/>
        </authorList>
    </citation>
    <scope>NUCLEOTIDE SEQUENCE</scope>
    <source>
        <strain evidence="6">KCTC 29190</strain>
    </source>
</reference>
<comment type="cofactor">
    <cofactor evidence="1">
        <name>Zn(2+)</name>
        <dbReference type="ChEBI" id="CHEBI:29105"/>
    </cofactor>
</comment>
<feature type="domain" description="Glucose dehydrogenase C-terminal" evidence="5">
    <location>
        <begin position="129"/>
        <end position="287"/>
    </location>
</feature>
<comment type="caution">
    <text evidence="6">The sequence shown here is derived from an EMBL/GenBank/DDBJ whole genome shotgun (WGS) entry which is preliminary data.</text>
</comment>
<keyword evidence="3" id="KW-0862">Zinc</keyword>
<evidence type="ECO:0000256" key="3">
    <source>
        <dbReference type="ARBA" id="ARBA00022833"/>
    </source>
</evidence>
<dbReference type="InterPro" id="IPR011032">
    <property type="entry name" value="GroES-like_sf"/>
</dbReference>
<dbReference type="SUPFAM" id="SSF51735">
    <property type="entry name" value="NAD(P)-binding Rossmann-fold domains"/>
    <property type="match status" value="1"/>
</dbReference>
<keyword evidence="2" id="KW-0479">Metal-binding</keyword>
<evidence type="ECO:0000256" key="1">
    <source>
        <dbReference type="ARBA" id="ARBA00001947"/>
    </source>
</evidence>
<dbReference type="GO" id="GO:0016491">
    <property type="term" value="F:oxidoreductase activity"/>
    <property type="evidence" value="ECO:0007669"/>
    <property type="project" value="UniProtKB-KW"/>
</dbReference>
<evidence type="ECO:0000313" key="6">
    <source>
        <dbReference type="EMBL" id="MDA0185310.1"/>
    </source>
</evidence>
<evidence type="ECO:0000256" key="4">
    <source>
        <dbReference type="ARBA" id="ARBA00023002"/>
    </source>
</evidence>
<dbReference type="Gene3D" id="3.40.50.720">
    <property type="entry name" value="NAD(P)-binding Rossmann-like Domain"/>
    <property type="match status" value="1"/>
</dbReference>
<proteinExistence type="predicted"/>
<gene>
    <name evidence="6" type="ORF">OJ997_33705</name>
</gene>
<dbReference type="Proteomes" id="UP001147653">
    <property type="component" value="Unassembled WGS sequence"/>
</dbReference>
<dbReference type="RefSeq" id="WP_270029807.1">
    <property type="nucleotide sequence ID" value="NZ_JAPDDP010000107.1"/>
</dbReference>
<dbReference type="Pfam" id="PF16912">
    <property type="entry name" value="Glu_dehyd_C"/>
    <property type="match status" value="1"/>
</dbReference>
<dbReference type="InterPro" id="IPR050129">
    <property type="entry name" value="Zn_alcohol_dh"/>
</dbReference>
<dbReference type="EMBL" id="JAPDDP010000107">
    <property type="protein sequence ID" value="MDA0185310.1"/>
    <property type="molecule type" value="Genomic_DNA"/>
</dbReference>
<evidence type="ECO:0000259" key="5">
    <source>
        <dbReference type="Pfam" id="PF16912"/>
    </source>
</evidence>
<dbReference type="SUPFAM" id="SSF50129">
    <property type="entry name" value="GroES-like"/>
    <property type="match status" value="1"/>
</dbReference>
<evidence type="ECO:0000313" key="7">
    <source>
        <dbReference type="Proteomes" id="UP001147653"/>
    </source>
</evidence>
<dbReference type="PANTHER" id="PTHR43401">
    <property type="entry name" value="L-THREONINE 3-DEHYDROGENASE"/>
    <property type="match status" value="1"/>
</dbReference>
<dbReference type="PANTHER" id="PTHR43401:SF2">
    <property type="entry name" value="L-THREONINE 3-DEHYDROGENASE"/>
    <property type="match status" value="1"/>
</dbReference>
<evidence type="ECO:0000256" key="2">
    <source>
        <dbReference type="ARBA" id="ARBA00022723"/>
    </source>
</evidence>
<dbReference type="GO" id="GO:0046872">
    <property type="term" value="F:metal ion binding"/>
    <property type="evidence" value="ECO:0007669"/>
    <property type="project" value="UniProtKB-KW"/>
</dbReference>
<keyword evidence="4" id="KW-0560">Oxidoreductase</keyword>